<keyword evidence="3" id="KW-1015">Disulfide bond</keyword>
<dbReference type="PROSITE" id="PS00195">
    <property type="entry name" value="GLUTAREDOXIN_1"/>
    <property type="match status" value="1"/>
</dbReference>
<dbReference type="Pfam" id="PF08534">
    <property type="entry name" value="Redoxin"/>
    <property type="match status" value="1"/>
</dbReference>
<dbReference type="FunFam" id="3.40.30.10:FF:000171">
    <property type="entry name" value="Glutathione amide-dependent peroxidase"/>
    <property type="match status" value="1"/>
</dbReference>
<dbReference type="SUPFAM" id="SSF52833">
    <property type="entry name" value="Thioredoxin-like"/>
    <property type="match status" value="1"/>
</dbReference>
<dbReference type="Pfam" id="PF00462">
    <property type="entry name" value="Glutaredoxin"/>
    <property type="match status" value="1"/>
</dbReference>
<organism evidence="7">
    <name type="scientific">Aggregatibacter actinomycetemcomitans</name>
    <name type="common">Actinobacillus actinomycetemcomitans</name>
    <name type="synonym">Haemophilus actinomycetemcomitans</name>
    <dbReference type="NCBI Taxonomy" id="714"/>
    <lineage>
        <taxon>Bacteria</taxon>
        <taxon>Pseudomonadati</taxon>
        <taxon>Pseudomonadota</taxon>
        <taxon>Gammaproteobacteria</taxon>
        <taxon>Pasteurellales</taxon>
        <taxon>Pasteurellaceae</taxon>
        <taxon>Aggregatibacter</taxon>
    </lineage>
</organism>
<feature type="active site" description="Cysteine sulfenic acid (-SOH) intermediate" evidence="5">
    <location>
        <position position="60"/>
    </location>
</feature>
<dbReference type="PRINTS" id="PR00160">
    <property type="entry name" value="GLUTAREDOXIN"/>
</dbReference>
<evidence type="ECO:0000256" key="1">
    <source>
        <dbReference type="ARBA" id="ARBA00022559"/>
    </source>
</evidence>
<reference evidence="7" key="1">
    <citation type="submission" date="2003-11" db="EMBL/GenBank/DDBJ databases">
        <title>Detection and Characterization of a protein related to Infection from Actinobacillus actinomycetemcomitans.</title>
        <authorList>
            <person name="Maeda T."/>
            <person name="Maeda H."/>
            <person name="Kokeguchi S."/>
            <person name="Murauchi T."/>
            <person name="Nishimura F."/>
            <person name="Takashiba S."/>
        </authorList>
    </citation>
    <scope>NUCLEOTIDE SEQUENCE</scope>
    <source>
        <strain evidence="7">304-a</strain>
    </source>
</reference>
<dbReference type="NCBIfam" id="TIGR02190">
    <property type="entry name" value="GlrX-dom"/>
    <property type="match status" value="1"/>
</dbReference>
<evidence type="ECO:0000256" key="3">
    <source>
        <dbReference type="ARBA" id="ARBA00023157"/>
    </source>
</evidence>
<dbReference type="PANTHER" id="PTHR10430:SF16">
    <property type="entry name" value="PEROXIREDOXIN-5, MITOCHONDRIAL"/>
    <property type="match status" value="1"/>
</dbReference>
<evidence type="ECO:0000313" key="7">
    <source>
        <dbReference type="EMBL" id="BAD02311.1"/>
    </source>
</evidence>
<dbReference type="GO" id="GO:0008379">
    <property type="term" value="F:thioredoxin peroxidase activity"/>
    <property type="evidence" value="ECO:0007669"/>
    <property type="project" value="InterPro"/>
</dbReference>
<dbReference type="SMR" id="Q75TM4"/>
<proteinExistence type="predicted"/>
<dbReference type="InterPro" id="IPR011906">
    <property type="entry name" value="Glutaredoxin_dom"/>
</dbReference>
<dbReference type="CDD" id="cd03029">
    <property type="entry name" value="GRX_hybridPRX5"/>
    <property type="match status" value="1"/>
</dbReference>
<dbReference type="EMBL" id="AB126578">
    <property type="protein sequence ID" value="BAD02311.1"/>
    <property type="molecule type" value="Genomic_DNA"/>
</dbReference>
<evidence type="ECO:0000259" key="6">
    <source>
        <dbReference type="PROSITE" id="PS51352"/>
    </source>
</evidence>
<dbReference type="GO" id="GO:0005737">
    <property type="term" value="C:cytoplasm"/>
    <property type="evidence" value="ECO:0007669"/>
    <property type="project" value="TreeGrafter"/>
</dbReference>
<dbReference type="InterPro" id="IPR013740">
    <property type="entry name" value="Redoxin"/>
</dbReference>
<dbReference type="FunFam" id="3.40.30.10:FF:000160">
    <property type="entry name" value="Peroxiredoxin family protein/glutaredoxin"/>
    <property type="match status" value="1"/>
</dbReference>
<dbReference type="InterPro" id="IPR036249">
    <property type="entry name" value="Thioredoxin-like_sf"/>
</dbReference>
<keyword evidence="1" id="KW-0575">Peroxidase</keyword>
<dbReference type="GO" id="GO:0042744">
    <property type="term" value="P:hydrogen peroxide catabolic process"/>
    <property type="evidence" value="ECO:0007669"/>
    <property type="project" value="TreeGrafter"/>
</dbReference>
<dbReference type="PeroxiBase" id="4784">
    <property type="entry name" value="AactPrxGrx"/>
</dbReference>
<evidence type="ECO:0000256" key="5">
    <source>
        <dbReference type="PIRSR" id="PIRSR637944-1"/>
    </source>
</evidence>
<name>Q75TM4_AGGAC</name>
<dbReference type="InterPro" id="IPR037944">
    <property type="entry name" value="PRX5-like"/>
</dbReference>
<evidence type="ECO:0000256" key="4">
    <source>
        <dbReference type="ARBA" id="ARBA00023284"/>
    </source>
</evidence>
<dbReference type="PANTHER" id="PTHR10430">
    <property type="entry name" value="PEROXIREDOXIN"/>
    <property type="match status" value="1"/>
</dbReference>
<feature type="domain" description="Thioredoxin" evidence="6">
    <location>
        <begin position="14"/>
        <end position="178"/>
    </location>
</feature>
<dbReference type="InterPro" id="IPR011767">
    <property type="entry name" value="GLR_AS"/>
</dbReference>
<dbReference type="AlphaFoldDB" id="Q75TM4"/>
<dbReference type="PROSITE" id="PS51354">
    <property type="entry name" value="GLUTAREDOXIN_2"/>
    <property type="match status" value="1"/>
</dbReference>
<dbReference type="GO" id="GO:0034599">
    <property type="term" value="P:cellular response to oxidative stress"/>
    <property type="evidence" value="ECO:0007669"/>
    <property type="project" value="InterPro"/>
</dbReference>
<gene>
    <name evidence="7" type="primary">prx-like</name>
</gene>
<dbReference type="Gene3D" id="3.40.30.10">
    <property type="entry name" value="Glutaredoxin"/>
    <property type="match status" value="2"/>
</dbReference>
<dbReference type="InterPro" id="IPR014025">
    <property type="entry name" value="Glutaredoxin_subgr"/>
</dbReference>
<dbReference type="InterPro" id="IPR002109">
    <property type="entry name" value="Glutaredoxin"/>
</dbReference>
<dbReference type="PROSITE" id="PS51352">
    <property type="entry name" value="THIOREDOXIN_2"/>
    <property type="match status" value="1"/>
</dbReference>
<keyword evidence="4" id="KW-0676">Redox-active center</keyword>
<evidence type="ECO:0000256" key="2">
    <source>
        <dbReference type="ARBA" id="ARBA00023002"/>
    </source>
</evidence>
<dbReference type="CDD" id="cd03013">
    <property type="entry name" value="PRX5_like"/>
    <property type="match status" value="1"/>
</dbReference>
<sequence length="253" mass="28192">MCSANFNRRKIMSNMEGKKVPQVTFRTRQGDQWIDVTTSELFDNKTVIVFSLPGAFTPTCSSSHLPRYNELAPVFKKYGVDDILVISVNDTFVMNAWKEDEKSDNITFIPDGNGEFTEGMGMLVGKEDLGFGKRSWRYSMLVKNGVVEKMFIEPNEPGDPFKVSDADTMLKYLAPQHQVQESITIFTKPGCPFCAKAKQMLHEKGLSFEEIVLGHDATIVSVRAVSGRATVPQVFIGGKHIGGSDDLEAYFAK</sequence>
<dbReference type="GO" id="GO:0045454">
    <property type="term" value="P:cell redox homeostasis"/>
    <property type="evidence" value="ECO:0007669"/>
    <property type="project" value="TreeGrafter"/>
</dbReference>
<accession>Q75TM4</accession>
<dbReference type="InterPro" id="IPR013766">
    <property type="entry name" value="Thioredoxin_domain"/>
</dbReference>
<protein>
    <submittedName>
        <fullName evidence="7">Peroxiredoxin like protein</fullName>
    </submittedName>
</protein>
<keyword evidence="2" id="KW-0560">Oxidoreductase</keyword>